<gene>
    <name evidence="12" type="primary">rpl22</name>
    <name evidence="12" type="ORF">SO694_00118064</name>
</gene>
<keyword evidence="13" id="KW-1185">Reference proteome</keyword>
<evidence type="ECO:0000256" key="6">
    <source>
        <dbReference type="ARBA" id="ARBA00023002"/>
    </source>
</evidence>
<dbReference type="Proteomes" id="UP001363151">
    <property type="component" value="Unassembled WGS sequence"/>
</dbReference>
<evidence type="ECO:0000256" key="3">
    <source>
        <dbReference type="ARBA" id="ARBA00022723"/>
    </source>
</evidence>
<evidence type="ECO:0000256" key="5">
    <source>
        <dbReference type="ARBA" id="ARBA00022980"/>
    </source>
</evidence>
<dbReference type="PANTHER" id="PTHR10064:SF0">
    <property type="entry name" value="FI24544P1-RELATED"/>
    <property type="match status" value="1"/>
</dbReference>
<dbReference type="InterPro" id="IPR036291">
    <property type="entry name" value="NAD(P)-bd_dom_sf"/>
</dbReference>
<dbReference type="InterPro" id="IPR005123">
    <property type="entry name" value="Oxoglu/Fe-dep_dioxygenase_dom"/>
</dbReference>
<dbReference type="InterPro" id="IPR038526">
    <property type="entry name" value="Ribosomal_eL22_sf"/>
</dbReference>
<evidence type="ECO:0000256" key="10">
    <source>
        <dbReference type="ARBA" id="ARBA00041214"/>
    </source>
</evidence>
<evidence type="ECO:0000256" key="7">
    <source>
        <dbReference type="ARBA" id="ARBA00023004"/>
    </source>
</evidence>
<evidence type="ECO:0000256" key="2">
    <source>
        <dbReference type="ARBA" id="ARBA00007817"/>
    </source>
</evidence>
<evidence type="ECO:0000256" key="8">
    <source>
        <dbReference type="ARBA" id="ARBA00023274"/>
    </source>
</evidence>
<evidence type="ECO:0000259" key="11">
    <source>
        <dbReference type="PROSITE" id="PS51471"/>
    </source>
</evidence>
<sequence length="411" mass="44449">MSPEECGALVSRAAAVGWKPSPMAPLQMGHRSRFDDAELASTIFERLRPYCPAVHLRRRLLGLTPTFRFIKYAVGASVSPHPDTSGGDKHTPVGDPNCSLFTCLLYLNDGYEGCETCLLPSPGSAPPPADAADDGWPRVCEARGVAVPPRAGRVLVFEHDILHACPPLRAGEKLVVRVDLCYEDVDLDGKRLPHPFRDSTLAPPPGARVPSAGGKKAFAKLLGGRKKESVADRIRKQLEADAAAKRRRDAFPRPAFSREGLAGRAAVVTGASAGIGAALAEALAVDLGMVVTMAPAKPKTSKKKQAKFVIDCWQPVEDSVLDAATFEKFLRDSIKVGGKAGNLGDSVTLSVDKAKVVVAAELPFAKRYLKYLTKKYLKKQQLRDYLHVIATNKTTYEMRYFSINSEGDDEA</sequence>
<reference evidence="12 13" key="1">
    <citation type="submission" date="2024-03" db="EMBL/GenBank/DDBJ databases">
        <title>Aureococcus anophagefferens CCMP1851 and Kratosvirus quantuckense: Draft genome of a second virus-susceptible host strain in the model system.</title>
        <authorList>
            <person name="Chase E."/>
            <person name="Truchon A.R."/>
            <person name="Schepens W."/>
            <person name="Wilhelm S.W."/>
        </authorList>
    </citation>
    <scope>NUCLEOTIDE SEQUENCE [LARGE SCALE GENOMIC DNA]</scope>
    <source>
        <strain evidence="12 13">CCMP1851</strain>
    </source>
</reference>
<dbReference type="PANTHER" id="PTHR10064">
    <property type="entry name" value="60S RIBOSOMAL PROTEIN L22"/>
    <property type="match status" value="1"/>
</dbReference>
<dbReference type="Gene3D" id="3.30.1360.210">
    <property type="match status" value="1"/>
</dbReference>
<proteinExistence type="inferred from homology"/>
<dbReference type="SMART" id="SM00702">
    <property type="entry name" value="P4Hc"/>
    <property type="match status" value="1"/>
</dbReference>
<evidence type="ECO:0000256" key="9">
    <source>
        <dbReference type="ARBA" id="ARBA00040613"/>
    </source>
</evidence>
<organism evidence="12 13">
    <name type="scientific">Aureococcus anophagefferens</name>
    <name type="common">Harmful bloom alga</name>
    <dbReference type="NCBI Taxonomy" id="44056"/>
    <lineage>
        <taxon>Eukaryota</taxon>
        <taxon>Sar</taxon>
        <taxon>Stramenopiles</taxon>
        <taxon>Ochrophyta</taxon>
        <taxon>Pelagophyceae</taxon>
        <taxon>Pelagomonadales</taxon>
        <taxon>Pelagomonadaceae</taxon>
        <taxon>Aureococcus</taxon>
    </lineage>
</organism>
<comment type="similarity">
    <text evidence="2">Belongs to the eukaryotic ribosomal protein eL22 family.</text>
</comment>
<protein>
    <recommendedName>
        <fullName evidence="9">Large ribosomal subunit protein eL22</fullName>
    </recommendedName>
    <alternativeName>
        <fullName evidence="10">60S ribosomal protein L22</fullName>
    </alternativeName>
</protein>
<evidence type="ECO:0000256" key="4">
    <source>
        <dbReference type="ARBA" id="ARBA00022964"/>
    </source>
</evidence>
<dbReference type="EMBL" id="JBBJCI010000219">
    <property type="protein sequence ID" value="KAK7239948.1"/>
    <property type="molecule type" value="Genomic_DNA"/>
</dbReference>
<accession>A0ABR1FWF8</accession>
<dbReference type="Gene3D" id="3.40.50.720">
    <property type="entry name" value="NAD(P)-binding Rossmann-like Domain"/>
    <property type="match status" value="1"/>
</dbReference>
<evidence type="ECO:0000313" key="12">
    <source>
        <dbReference type="EMBL" id="KAK7239948.1"/>
    </source>
</evidence>
<keyword evidence="5 12" id="KW-0689">Ribosomal protein</keyword>
<dbReference type="Gene3D" id="2.60.120.620">
    <property type="entry name" value="q2cbj1_9rhob like domain"/>
    <property type="match status" value="1"/>
</dbReference>
<keyword evidence="3" id="KW-0479">Metal-binding</keyword>
<keyword evidence="7" id="KW-0408">Iron</keyword>
<dbReference type="GO" id="GO:0005840">
    <property type="term" value="C:ribosome"/>
    <property type="evidence" value="ECO:0007669"/>
    <property type="project" value="UniProtKB-KW"/>
</dbReference>
<keyword evidence="6" id="KW-0560">Oxidoreductase</keyword>
<evidence type="ECO:0000256" key="1">
    <source>
        <dbReference type="ARBA" id="ARBA00001961"/>
    </source>
</evidence>
<keyword evidence="4" id="KW-0223">Dioxygenase</keyword>
<name>A0ABR1FWF8_AURAN</name>
<dbReference type="PROSITE" id="PS51471">
    <property type="entry name" value="FE2OG_OXY"/>
    <property type="match status" value="1"/>
</dbReference>
<feature type="domain" description="Fe2OG dioxygenase" evidence="11">
    <location>
        <begin position="62"/>
        <end position="182"/>
    </location>
</feature>
<comment type="cofactor">
    <cofactor evidence="1">
        <name>L-ascorbate</name>
        <dbReference type="ChEBI" id="CHEBI:38290"/>
    </cofactor>
</comment>
<comment type="caution">
    <text evidence="12">The sequence shown here is derived from an EMBL/GenBank/DDBJ whole genome shotgun (WGS) entry which is preliminary data.</text>
</comment>
<dbReference type="InterPro" id="IPR002671">
    <property type="entry name" value="Ribosomal_eL22"/>
</dbReference>
<dbReference type="InterPro" id="IPR006620">
    <property type="entry name" value="Pro_4_hyd_alph"/>
</dbReference>
<evidence type="ECO:0000313" key="13">
    <source>
        <dbReference type="Proteomes" id="UP001363151"/>
    </source>
</evidence>
<dbReference type="SUPFAM" id="SSF51735">
    <property type="entry name" value="NAD(P)-binding Rossmann-fold domains"/>
    <property type="match status" value="1"/>
</dbReference>
<keyword evidence="8" id="KW-0687">Ribonucleoprotein</keyword>
<dbReference type="Pfam" id="PF01776">
    <property type="entry name" value="Ribosomal_L22e"/>
    <property type="match status" value="1"/>
</dbReference>